<dbReference type="Pfam" id="PF20152">
    <property type="entry name" value="DUF6534"/>
    <property type="match status" value="1"/>
</dbReference>
<protein>
    <recommendedName>
        <fullName evidence="2">DUF6534 domain-containing protein</fullName>
    </recommendedName>
</protein>
<gene>
    <name evidence="3" type="ORF">C8Q71DRAFT_769317</name>
</gene>
<dbReference type="PANTHER" id="PTHR40465:SF1">
    <property type="entry name" value="DUF6534 DOMAIN-CONTAINING PROTEIN"/>
    <property type="match status" value="1"/>
</dbReference>
<reference evidence="3 4" key="1">
    <citation type="journal article" date="2021" name="Environ. Microbiol.">
        <title>Gene family expansions and transcriptome signatures uncover fungal adaptations to wood decay.</title>
        <authorList>
            <person name="Hage H."/>
            <person name="Miyauchi S."/>
            <person name="Viragh M."/>
            <person name="Drula E."/>
            <person name="Min B."/>
            <person name="Chaduli D."/>
            <person name="Navarro D."/>
            <person name="Favel A."/>
            <person name="Norest M."/>
            <person name="Lesage-Meessen L."/>
            <person name="Balint B."/>
            <person name="Merenyi Z."/>
            <person name="de Eugenio L."/>
            <person name="Morin E."/>
            <person name="Martinez A.T."/>
            <person name="Baldrian P."/>
            <person name="Stursova M."/>
            <person name="Martinez M.J."/>
            <person name="Novotny C."/>
            <person name="Magnuson J.K."/>
            <person name="Spatafora J.W."/>
            <person name="Maurice S."/>
            <person name="Pangilinan J."/>
            <person name="Andreopoulos W."/>
            <person name="LaButti K."/>
            <person name="Hundley H."/>
            <person name="Na H."/>
            <person name="Kuo A."/>
            <person name="Barry K."/>
            <person name="Lipzen A."/>
            <person name="Henrissat B."/>
            <person name="Riley R."/>
            <person name="Ahrendt S."/>
            <person name="Nagy L.G."/>
            <person name="Grigoriev I.V."/>
            <person name="Martin F."/>
            <person name="Rosso M.N."/>
        </authorList>
    </citation>
    <scope>NUCLEOTIDE SEQUENCE [LARGE SCALE GENOMIC DNA]</scope>
    <source>
        <strain evidence="3 4">CIRM-BRFM 1785</strain>
    </source>
</reference>
<feature type="transmembrane region" description="Helical" evidence="1">
    <location>
        <begin position="254"/>
        <end position="275"/>
    </location>
</feature>
<evidence type="ECO:0000259" key="2">
    <source>
        <dbReference type="Pfam" id="PF20152"/>
    </source>
</evidence>
<evidence type="ECO:0000313" key="4">
    <source>
        <dbReference type="Proteomes" id="UP000814176"/>
    </source>
</evidence>
<evidence type="ECO:0000313" key="3">
    <source>
        <dbReference type="EMBL" id="KAH9834508.1"/>
    </source>
</evidence>
<dbReference type="Proteomes" id="UP000814176">
    <property type="component" value="Unassembled WGS sequence"/>
</dbReference>
<feature type="transmembrane region" description="Helical" evidence="1">
    <location>
        <begin position="33"/>
        <end position="58"/>
    </location>
</feature>
<feature type="transmembrane region" description="Helical" evidence="1">
    <location>
        <begin position="143"/>
        <end position="169"/>
    </location>
</feature>
<feature type="transmembrane region" description="Helical" evidence="1">
    <location>
        <begin position="228"/>
        <end position="248"/>
    </location>
</feature>
<proteinExistence type="predicted"/>
<evidence type="ECO:0000256" key="1">
    <source>
        <dbReference type="SAM" id="Phobius"/>
    </source>
</evidence>
<keyword evidence="4" id="KW-1185">Reference proteome</keyword>
<feature type="transmembrane region" description="Helical" evidence="1">
    <location>
        <begin position="111"/>
        <end position="131"/>
    </location>
</feature>
<dbReference type="InterPro" id="IPR045339">
    <property type="entry name" value="DUF6534"/>
</dbReference>
<name>A0ABQ8KAU7_9APHY</name>
<feature type="transmembrane region" description="Helical" evidence="1">
    <location>
        <begin position="70"/>
        <end position="91"/>
    </location>
</feature>
<dbReference type="PANTHER" id="PTHR40465">
    <property type="entry name" value="CHROMOSOME 1, WHOLE GENOME SHOTGUN SEQUENCE"/>
    <property type="match status" value="1"/>
</dbReference>
<keyword evidence="1" id="KW-0472">Membrane</keyword>
<sequence>MELPQSPPVMSDTPPLVLDRPTPIPQSVFQGTYGGSLICSQFMLVFYGLSVLQTYLYFLKYEKDRIYLKLLVLALLCLSTLHSILVCYTVWRYLITSYTDVALIIDGEWACYAATSVGVLVCFLVQCFFANTIYQLMNGKWRIIVAALMICLILAQLGFGITLSVKFFVIWKLSLLKETVYIAMIPLLCIRMTTDAVTAATLCIVLYDSSTHSGFESSVKLVKMLITYAANRFVATTIIVVAQTIILIVRPSEIWAMVLGWVTVDIYVNSLLATLNAREHLRQIGKGSSMAVEPYVGSERSGLEFRSGAANRLHDTVNQSTSLRATLAEQVRIDFRSLGHSGGQSPELGDLDDKIKASEHAASIRKILT</sequence>
<keyword evidence="1" id="KW-1133">Transmembrane helix</keyword>
<comment type="caution">
    <text evidence="3">The sequence shown here is derived from an EMBL/GenBank/DDBJ whole genome shotgun (WGS) entry which is preliminary data.</text>
</comment>
<dbReference type="RefSeq" id="XP_047777039.1">
    <property type="nucleotide sequence ID" value="XM_047924284.1"/>
</dbReference>
<accession>A0ABQ8KAU7</accession>
<keyword evidence="1" id="KW-0812">Transmembrane</keyword>
<organism evidence="3 4">
    <name type="scientific">Rhodofomes roseus</name>
    <dbReference type="NCBI Taxonomy" id="34475"/>
    <lineage>
        <taxon>Eukaryota</taxon>
        <taxon>Fungi</taxon>
        <taxon>Dikarya</taxon>
        <taxon>Basidiomycota</taxon>
        <taxon>Agaricomycotina</taxon>
        <taxon>Agaricomycetes</taxon>
        <taxon>Polyporales</taxon>
        <taxon>Rhodofomes</taxon>
    </lineage>
</organism>
<feature type="domain" description="DUF6534" evidence="2">
    <location>
        <begin position="192"/>
        <end position="280"/>
    </location>
</feature>
<feature type="transmembrane region" description="Helical" evidence="1">
    <location>
        <begin position="181"/>
        <end position="207"/>
    </location>
</feature>
<dbReference type="EMBL" id="JADCUA010000015">
    <property type="protein sequence ID" value="KAH9834508.1"/>
    <property type="molecule type" value="Genomic_DNA"/>
</dbReference>
<dbReference type="GeneID" id="72005016"/>